<accession>A0AC34G4J6</accession>
<dbReference type="WBParaSite" id="ES5_v2.g24635.t1">
    <property type="protein sequence ID" value="ES5_v2.g24635.t1"/>
    <property type="gene ID" value="ES5_v2.g24635"/>
</dbReference>
<proteinExistence type="predicted"/>
<organism evidence="1 2">
    <name type="scientific">Panagrolaimus sp. ES5</name>
    <dbReference type="NCBI Taxonomy" id="591445"/>
    <lineage>
        <taxon>Eukaryota</taxon>
        <taxon>Metazoa</taxon>
        <taxon>Ecdysozoa</taxon>
        <taxon>Nematoda</taxon>
        <taxon>Chromadorea</taxon>
        <taxon>Rhabditida</taxon>
        <taxon>Tylenchina</taxon>
        <taxon>Panagrolaimomorpha</taxon>
        <taxon>Panagrolaimoidea</taxon>
        <taxon>Panagrolaimidae</taxon>
        <taxon>Panagrolaimus</taxon>
    </lineage>
</organism>
<sequence length="278" mass="31039">MNFQIFGIVYVVDAAKESDMDENKRLLKDFQSIKQQLNRKPLLVLLNKSDLPGAMDELHFSDECELHKLAKEISGCIRIEQVSARRGIGKDVDPALVEAFEWFIEQIFNDYNEIEKGVQAAPRSDFETDSQAAATSAAGTVQQPSTSSHHETASVSEPRQISRIQRILNFKKQQKVGPEPSQTKSPLSSIKESGVINEAFDMTSMNENIPKQIIPSTNNNNSLPVARQMPPPVSLQHPIFSMEPNQGKFVEQLELQDMPYDGSANNDLDNAIVTVRSI</sequence>
<name>A0AC34G4J6_9BILA</name>
<dbReference type="Proteomes" id="UP000887579">
    <property type="component" value="Unplaced"/>
</dbReference>
<evidence type="ECO:0000313" key="1">
    <source>
        <dbReference type="Proteomes" id="UP000887579"/>
    </source>
</evidence>
<evidence type="ECO:0000313" key="2">
    <source>
        <dbReference type="WBParaSite" id="ES5_v2.g24635.t1"/>
    </source>
</evidence>
<protein>
    <submittedName>
        <fullName evidence="2">Uncharacterized protein</fullName>
    </submittedName>
</protein>
<reference evidence="2" key="1">
    <citation type="submission" date="2022-11" db="UniProtKB">
        <authorList>
            <consortium name="WormBaseParasite"/>
        </authorList>
    </citation>
    <scope>IDENTIFICATION</scope>
</reference>